<accession>A0A5A7N4I5</accession>
<dbReference type="InterPro" id="IPR052720">
    <property type="entry name" value="Glycosyl_hydrolase_97"/>
</dbReference>
<evidence type="ECO:0000259" key="1">
    <source>
        <dbReference type="Pfam" id="PF10566"/>
    </source>
</evidence>
<dbReference type="InterPro" id="IPR013785">
    <property type="entry name" value="Aldolase_TIM"/>
</dbReference>
<comment type="caution">
    <text evidence="4">The sequence shown here is derived from an EMBL/GenBank/DDBJ whole genome shotgun (WGS) entry which is preliminary data.</text>
</comment>
<dbReference type="Pfam" id="PF14509">
    <property type="entry name" value="GH97_C"/>
    <property type="match status" value="1"/>
</dbReference>
<evidence type="ECO:0000313" key="5">
    <source>
        <dbReference type="Proteomes" id="UP000324996"/>
    </source>
</evidence>
<dbReference type="AlphaFoldDB" id="A0A5A7N4I5"/>
<dbReference type="GO" id="GO:0030246">
    <property type="term" value="F:carbohydrate binding"/>
    <property type="evidence" value="ECO:0007669"/>
    <property type="project" value="InterPro"/>
</dbReference>
<name>A0A5A7N4I5_9PROT</name>
<dbReference type="Pfam" id="PF14508">
    <property type="entry name" value="GH97_N"/>
    <property type="match status" value="1"/>
</dbReference>
<gene>
    <name evidence="4" type="primary">susB</name>
    <name evidence="4" type="ORF">JCM17846_08330</name>
</gene>
<evidence type="ECO:0000313" key="4">
    <source>
        <dbReference type="EMBL" id="GER03151.1"/>
    </source>
</evidence>
<reference evidence="4 5" key="1">
    <citation type="submission" date="2019-09" db="EMBL/GenBank/DDBJ databases">
        <title>NBRP : Genome information of microbial organism related human and environment.</title>
        <authorList>
            <person name="Hattori M."/>
            <person name="Oshima K."/>
            <person name="Inaba H."/>
            <person name="Suda W."/>
            <person name="Sakamoto M."/>
            <person name="Iino T."/>
            <person name="Kitahara M."/>
            <person name="Oshida Y."/>
            <person name="Iida T."/>
            <person name="Kudo T."/>
            <person name="Itoh T."/>
            <person name="Ohkuma M."/>
        </authorList>
    </citation>
    <scope>NUCLEOTIDE SEQUENCE [LARGE SCALE GENOMIC DNA]</scope>
    <source>
        <strain evidence="4 5">Q-1</strain>
    </source>
</reference>
<dbReference type="PANTHER" id="PTHR35803:SF1">
    <property type="entry name" value="GLUCAN 1,4-ALPHA-GLUCOSIDASE SUSB"/>
    <property type="match status" value="1"/>
</dbReference>
<evidence type="ECO:0000259" key="3">
    <source>
        <dbReference type="Pfam" id="PF14509"/>
    </source>
</evidence>
<dbReference type="InterPro" id="IPR014718">
    <property type="entry name" value="GH-type_carb-bd"/>
</dbReference>
<dbReference type="PANTHER" id="PTHR35803">
    <property type="entry name" value="GLUCAN 1,4-ALPHA-GLUCOSIDASE SUSB-RELATED"/>
    <property type="match status" value="1"/>
</dbReference>
<feature type="domain" description="Glycosyl-hydrolase 97 N-terminal" evidence="2">
    <location>
        <begin position="50"/>
        <end position="298"/>
    </location>
</feature>
<dbReference type="Gene3D" id="2.70.98.10">
    <property type="match status" value="1"/>
</dbReference>
<protein>
    <submittedName>
        <fullName evidence="4">Alpha-glucosidase</fullName>
    </submittedName>
</protein>
<organism evidence="4 5">
    <name type="scientific">Iodidimonas nitroreducens</name>
    <dbReference type="NCBI Taxonomy" id="1236968"/>
    <lineage>
        <taxon>Bacteria</taxon>
        <taxon>Pseudomonadati</taxon>
        <taxon>Pseudomonadota</taxon>
        <taxon>Alphaproteobacteria</taxon>
        <taxon>Iodidimonadales</taxon>
        <taxon>Iodidimonadaceae</taxon>
        <taxon>Iodidimonas</taxon>
    </lineage>
</organism>
<feature type="domain" description="Glycosyl-hydrolase 97 C-terminal oligomerisation" evidence="3">
    <location>
        <begin position="588"/>
        <end position="689"/>
    </location>
</feature>
<feature type="domain" description="Glycosyl-hydrolase 97 catalytic" evidence="1">
    <location>
        <begin position="316"/>
        <end position="493"/>
    </location>
</feature>
<dbReference type="InterPro" id="IPR029483">
    <property type="entry name" value="GH97_C"/>
</dbReference>
<dbReference type="InterPro" id="IPR019563">
    <property type="entry name" value="GH97_catalytic"/>
</dbReference>
<dbReference type="Gene3D" id="3.20.20.70">
    <property type="entry name" value="Aldolase class I"/>
    <property type="match status" value="1"/>
</dbReference>
<dbReference type="EMBL" id="BKCN01000002">
    <property type="protein sequence ID" value="GER03151.1"/>
    <property type="molecule type" value="Genomic_DNA"/>
</dbReference>
<dbReference type="InterPro" id="IPR029486">
    <property type="entry name" value="GH97_N"/>
</dbReference>
<proteinExistence type="predicted"/>
<keyword evidence="5" id="KW-1185">Reference proteome</keyword>
<dbReference type="Proteomes" id="UP000324996">
    <property type="component" value="Unassembled WGS sequence"/>
</dbReference>
<sequence>MQPSSKTSLKARSGSGVYQLMRLFSALCLFILPLNAMARSESASGTAAEIASPDGKIRVSVESIDGKPGYRVFYQQKPVIAFSRLGLDFADIPDLAEDLKIASSQHSQHDSTWTQPWGEEENIRDQHHELRVVFKSIHDDEREMTVTFRVFNDGVGFRYEIPQQNGASGVKIMDELTEFSFHDNLKAWWIPAYQDNRYEYQYAQSSVDSLDVIHTPATFEATDYALSIHEAALVDYASMALRRPAMHGQTLKADLVPWADGVRVYATLPVKTPWRTIQIAEKAYQLADSRLILNLNEPNKLGDVSWVKPGKYIGIWWCMHIRTCTWETGENHGATTDNAISYIDFAAKHGFDGVLIEGWNIGWDGNWYENGELFRFAEPTPDFDIEKIAAHSRKMGVPIIGHHETSANIQNYEAQLDAAFAFSAKHGMRAVKTGYVGTRLDHKEWHHGQYMVEHFSKVMETAARYKIAINAHEPIKDTGLRRTYPHMMSREGARGGEYDAWSHAAQGNHPDHTTILPFTRMLAGPMDYTPAIFDLRFGPNEDNGVSSTLAKQLALMVVLYSPLQMAADLPENYEGHPAFQFVKDVPADWSESRALDGRIGDYFVMARKDRASDDWYVGAISDEEARQIPLSLDFLEPGVRYQATRYQDGASAHWLHNPQPVEILEDKVTADQSLMLDLRPGGGQAIRFTPLP</sequence>
<evidence type="ECO:0000259" key="2">
    <source>
        <dbReference type="Pfam" id="PF14508"/>
    </source>
</evidence>
<dbReference type="Pfam" id="PF10566">
    <property type="entry name" value="Glyco_hydro_97"/>
    <property type="match status" value="1"/>
</dbReference>